<keyword evidence="3" id="KW-1185">Reference proteome</keyword>
<dbReference type="GO" id="GO:0001042">
    <property type="term" value="F:RNA polymerase I core binding"/>
    <property type="evidence" value="ECO:0007669"/>
    <property type="project" value="TreeGrafter"/>
</dbReference>
<accession>A0A0N4V879</accession>
<dbReference type="EMBL" id="UXUI01008385">
    <property type="protein sequence ID" value="VDD91369.1"/>
    <property type="molecule type" value="Genomic_DNA"/>
</dbReference>
<reference evidence="4" key="1">
    <citation type="submission" date="2017-02" db="UniProtKB">
        <authorList>
            <consortium name="WormBaseParasite"/>
        </authorList>
    </citation>
    <scope>IDENTIFICATION</scope>
</reference>
<comment type="similarity">
    <text evidence="1">Belongs to the RRN3 family.</text>
</comment>
<reference evidence="2 3" key="2">
    <citation type="submission" date="2018-10" db="EMBL/GenBank/DDBJ databases">
        <authorList>
            <consortium name="Pathogen Informatics"/>
        </authorList>
    </citation>
    <scope>NUCLEOTIDE SEQUENCE [LARGE SCALE GENOMIC DNA]</scope>
</reference>
<dbReference type="PANTHER" id="PTHR12790">
    <property type="entry name" value="TRANSCRIPTION INITIATION FACTOR IA RRN3"/>
    <property type="match status" value="1"/>
</dbReference>
<evidence type="ECO:0000313" key="4">
    <source>
        <dbReference type="WBParaSite" id="EVEC_0000654601-mRNA-1"/>
    </source>
</evidence>
<dbReference type="GO" id="GO:0006361">
    <property type="term" value="P:transcription initiation at RNA polymerase I promoter"/>
    <property type="evidence" value="ECO:0007669"/>
    <property type="project" value="InterPro"/>
</dbReference>
<proteinExistence type="inferred from homology"/>
<organism evidence="4">
    <name type="scientific">Enterobius vermicularis</name>
    <name type="common">Human pinworm</name>
    <dbReference type="NCBI Taxonomy" id="51028"/>
    <lineage>
        <taxon>Eukaryota</taxon>
        <taxon>Metazoa</taxon>
        <taxon>Ecdysozoa</taxon>
        <taxon>Nematoda</taxon>
        <taxon>Chromadorea</taxon>
        <taxon>Rhabditida</taxon>
        <taxon>Spirurina</taxon>
        <taxon>Oxyuridomorpha</taxon>
        <taxon>Oxyuroidea</taxon>
        <taxon>Oxyuridae</taxon>
        <taxon>Enterobius</taxon>
    </lineage>
</organism>
<dbReference type="PANTHER" id="PTHR12790:SF0">
    <property type="entry name" value="RNA POLYMERASE I-SPECIFIC TRANSCRIPTION INITIATION FACTOR RRN3-RELATED"/>
    <property type="match status" value="1"/>
</dbReference>
<dbReference type="OrthoDB" id="26970at2759"/>
<dbReference type="STRING" id="51028.A0A0N4V879"/>
<dbReference type="GO" id="GO:0005634">
    <property type="term" value="C:nucleus"/>
    <property type="evidence" value="ECO:0007669"/>
    <property type="project" value="TreeGrafter"/>
</dbReference>
<dbReference type="AlphaFoldDB" id="A0A0N4V879"/>
<dbReference type="WBParaSite" id="EVEC_0000654601-mRNA-1">
    <property type="protein sequence ID" value="EVEC_0000654601-mRNA-1"/>
    <property type="gene ID" value="EVEC_0000654601"/>
</dbReference>
<dbReference type="InterPro" id="IPR007991">
    <property type="entry name" value="RNA_pol_I_trans_ini_fac_RRN3"/>
</dbReference>
<sequence>MAGSKLEMNQTSCSQKATVTLASVISGLREGDSSAVATYHKLCRQLDEIENWLPENITDFLEQFINISDILDASCKLIVEKFAGLGWHVVPLQVRKRYVNMLQKLAVHHVCHTETLISCFVSNLLPKVRPLIAEKDVGSSDCSTSVPCQFETLLSEEEQLDIYDMAFDAIKFVINCFPMTVHLLEESLRWRFPHSSAPLPRYEAYLRNILLIYEFAVDIRRELWKLLLENIAQLDSVISKKIASNMSNQNNFNANEAYEVFLLDEESERWNEKLAVESIELEQKLDTCLCLIFAQISKKHHREIPPEIAPIVKWTDRCMIQKDIYFHIRDAFETWFLTSPGLKCAPFIMLFLLSLDEKYLNNFTGWLWNFVLSPSQSPNDWKKAHSAACYLGGILSRAKFIDFRFFFGWLERMAKWCNHYVDEVVGGSAAASAGTLRHGVFYAVCQALLLAFSFRFREVVKQEELENVRHWGLGHIIHCTLQPLQYINATVALNFATISRSLQLVYCNHILPANYDDINIPFEPFFPFEIFYLKRSSLFVQNLTLQFYPIVEENCERWRRRSGRYNSISSQDNFEHGSLEFLEDLKRDKDLMNDSCRDIWPLVRSPDFEFLCSKHSPKAGAFTPSSIMDIS</sequence>
<evidence type="ECO:0000256" key="1">
    <source>
        <dbReference type="ARBA" id="ARBA00010098"/>
    </source>
</evidence>
<protein>
    <submittedName>
        <fullName evidence="2 4">Uncharacterized protein</fullName>
    </submittedName>
</protein>
<evidence type="ECO:0000313" key="2">
    <source>
        <dbReference type="EMBL" id="VDD91369.1"/>
    </source>
</evidence>
<evidence type="ECO:0000313" key="3">
    <source>
        <dbReference type="Proteomes" id="UP000274131"/>
    </source>
</evidence>
<dbReference type="GO" id="GO:0001181">
    <property type="term" value="F:RNA polymerase I general transcription initiation factor activity"/>
    <property type="evidence" value="ECO:0007669"/>
    <property type="project" value="InterPro"/>
</dbReference>
<dbReference type="Proteomes" id="UP000274131">
    <property type="component" value="Unassembled WGS sequence"/>
</dbReference>
<name>A0A0N4V879_ENTVE</name>
<gene>
    <name evidence="2" type="ORF">EVEC_LOCUS6120</name>
</gene>
<dbReference type="Pfam" id="PF05327">
    <property type="entry name" value="RRN3"/>
    <property type="match status" value="1"/>
</dbReference>